<dbReference type="OrthoDB" id="480426at2"/>
<dbReference type="RefSeq" id="WP_072429909.1">
    <property type="nucleotide sequence ID" value="NZ_FPKR01000015.1"/>
</dbReference>
<dbReference type="InterPro" id="IPR014044">
    <property type="entry name" value="CAP_dom"/>
</dbReference>
<feature type="domain" description="SCP" evidence="1">
    <location>
        <begin position="85"/>
        <end position="193"/>
    </location>
</feature>
<sequence length="578" mass="63908">MRRWLAICLWSLPLLGQGEDVMDEYEPIALDGSRLGWQVDGSQREAVRLFYSVRYPSPAVANFWQGSLADCQPGETLPAHRLATLRRINWYRAMAGLPADLREDLAATPKAQAAALVAAANGRISHELRPDWRCATPEAQQGARFSAMALGVSGVQAVDAFMRDAGAQNVGANHRRWLLYPQTMRIGVGDVDGPTPAQRASAFTAFDEMYSGNRPPLARDFVAWPPPGWVPYPVVFARWSLSLPQADFRAARVSMLRDGVPVAVQQEPPSAAAGEPTLVWLAEGLGDGASWPCPARDTRYQIRVEQIRQGETERQIEYEVMVFDPDTAHASRHEARVLGPAQTALSGALFSVPALPGATGQQWRALRVTAWAPQDSAEADLGNWRYQGAGGYATLSTRQPGVDLQSFRLAHRHMGDEVLELADSPVLGAAAALTFRSRLGIAGADEQALVEIRPEGQAHWTVLTTQRSAGESRAVDALWREQRIDLRDYAQRRVQLRFRYRFDHGAFYSPEDGRVGWFLDDIRLEDAFRVLASTEPARVEAGQFLFAPDQPGAWRLQARPLVYRAAGEWGALWPVQVD</sequence>
<evidence type="ECO:0000313" key="2">
    <source>
        <dbReference type="EMBL" id="SFZ79196.1"/>
    </source>
</evidence>
<dbReference type="Proteomes" id="UP000186513">
    <property type="component" value="Unassembled WGS sequence"/>
</dbReference>
<accession>A0A1K2HQW6</accession>
<dbReference type="SUPFAM" id="SSF55797">
    <property type="entry name" value="PR-1-like"/>
    <property type="match status" value="1"/>
</dbReference>
<protein>
    <recommendedName>
        <fullName evidence="1">SCP domain-containing protein</fullName>
    </recommendedName>
</protein>
<evidence type="ECO:0000259" key="1">
    <source>
        <dbReference type="Pfam" id="PF00188"/>
    </source>
</evidence>
<dbReference type="Pfam" id="PF00188">
    <property type="entry name" value="CAP"/>
    <property type="match status" value="1"/>
</dbReference>
<proteinExistence type="predicted"/>
<reference evidence="2 3" key="1">
    <citation type="submission" date="2016-11" db="EMBL/GenBank/DDBJ databases">
        <authorList>
            <person name="Jaros S."/>
            <person name="Januszkiewicz K."/>
            <person name="Wedrychowicz H."/>
        </authorList>
    </citation>
    <scope>NUCLEOTIDE SEQUENCE [LARGE SCALE GENOMIC DNA]</scope>
    <source>
        <strain evidence="2 3">DSM 18899</strain>
    </source>
</reference>
<dbReference type="AlphaFoldDB" id="A0A1K2HQW6"/>
<keyword evidence="3" id="KW-1185">Reference proteome</keyword>
<dbReference type="STRING" id="1121279.SAMN02745887_03430"/>
<organism evidence="2 3">
    <name type="scientific">Chitinimonas taiwanensis DSM 18899</name>
    <dbReference type="NCBI Taxonomy" id="1121279"/>
    <lineage>
        <taxon>Bacteria</taxon>
        <taxon>Pseudomonadati</taxon>
        <taxon>Pseudomonadota</taxon>
        <taxon>Betaproteobacteria</taxon>
        <taxon>Neisseriales</taxon>
        <taxon>Chitinibacteraceae</taxon>
        <taxon>Chitinimonas</taxon>
    </lineage>
</organism>
<dbReference type="EMBL" id="FPKR01000015">
    <property type="protein sequence ID" value="SFZ79196.1"/>
    <property type="molecule type" value="Genomic_DNA"/>
</dbReference>
<dbReference type="InterPro" id="IPR035940">
    <property type="entry name" value="CAP_sf"/>
</dbReference>
<name>A0A1K2HQW6_9NEIS</name>
<evidence type="ECO:0000313" key="3">
    <source>
        <dbReference type="Proteomes" id="UP000186513"/>
    </source>
</evidence>
<gene>
    <name evidence="2" type="ORF">SAMN02745887_03430</name>
</gene>